<evidence type="ECO:0000256" key="2">
    <source>
        <dbReference type="ARBA" id="ARBA00023157"/>
    </source>
</evidence>
<dbReference type="Proteomes" id="UP000830375">
    <property type="component" value="Unassembled WGS sequence"/>
</dbReference>
<dbReference type="PANTHER" id="PTHR10740:SF3">
    <property type="entry name" value="PROBETACELLULIN"/>
    <property type="match status" value="1"/>
</dbReference>
<evidence type="ECO:0000313" key="7">
    <source>
        <dbReference type="Proteomes" id="UP000830375"/>
    </source>
</evidence>
<dbReference type="SUPFAM" id="SSF57196">
    <property type="entry name" value="EGF/Laminin"/>
    <property type="match status" value="1"/>
</dbReference>
<dbReference type="PRINTS" id="PR00009">
    <property type="entry name" value="EGFTGF"/>
</dbReference>
<dbReference type="InterPro" id="IPR000742">
    <property type="entry name" value="EGF"/>
</dbReference>
<proteinExistence type="predicted"/>
<dbReference type="PROSITE" id="PS01186">
    <property type="entry name" value="EGF_2"/>
    <property type="match status" value="1"/>
</dbReference>
<keyword evidence="4" id="KW-0472">Membrane</keyword>
<evidence type="ECO:0000313" key="6">
    <source>
        <dbReference type="EMBL" id="KAI2651426.1"/>
    </source>
</evidence>
<dbReference type="Gene3D" id="2.10.25.10">
    <property type="entry name" value="Laminin"/>
    <property type="match status" value="1"/>
</dbReference>
<reference evidence="6 7" key="1">
    <citation type="submission" date="2022-01" db="EMBL/GenBank/DDBJ databases">
        <title>A high-quality chromosome-level genome assembly of rohu carp, Labeo rohita.</title>
        <authorList>
            <person name="Arick M.A. II"/>
            <person name="Hsu C.-Y."/>
            <person name="Magbanua Z."/>
            <person name="Pechanova O."/>
            <person name="Grover C."/>
            <person name="Miller E."/>
            <person name="Thrash A."/>
            <person name="Ezzel L."/>
            <person name="Alam S."/>
            <person name="Benzie J."/>
            <person name="Hamilton M."/>
            <person name="Karsi A."/>
            <person name="Lawrence M.L."/>
            <person name="Peterson D.G."/>
        </authorList>
    </citation>
    <scope>NUCLEOTIDE SEQUENCE [LARGE SCALE GENOMIC DNA]</scope>
    <source>
        <strain evidence="7">BAU-BD-2019</strain>
        <tissue evidence="6">Blood</tissue>
    </source>
</reference>
<organism evidence="6 7">
    <name type="scientific">Labeo rohita</name>
    <name type="common">Indian major carp</name>
    <name type="synonym">Cyprinus rohita</name>
    <dbReference type="NCBI Taxonomy" id="84645"/>
    <lineage>
        <taxon>Eukaryota</taxon>
        <taxon>Metazoa</taxon>
        <taxon>Chordata</taxon>
        <taxon>Craniata</taxon>
        <taxon>Vertebrata</taxon>
        <taxon>Euteleostomi</taxon>
        <taxon>Actinopterygii</taxon>
        <taxon>Neopterygii</taxon>
        <taxon>Teleostei</taxon>
        <taxon>Ostariophysi</taxon>
        <taxon>Cypriniformes</taxon>
        <taxon>Cyprinidae</taxon>
        <taxon>Labeoninae</taxon>
        <taxon>Labeonini</taxon>
        <taxon>Labeo</taxon>
    </lineage>
</organism>
<name>A0ABQ8LL83_LABRO</name>
<keyword evidence="1 3" id="KW-0245">EGF-like domain</keyword>
<keyword evidence="7" id="KW-1185">Reference proteome</keyword>
<keyword evidence="4" id="KW-1133">Transmembrane helix</keyword>
<protein>
    <submittedName>
        <fullName evidence="6">Probetacellulin</fullName>
    </submittedName>
</protein>
<evidence type="ECO:0000256" key="4">
    <source>
        <dbReference type="SAM" id="Phobius"/>
    </source>
</evidence>
<keyword evidence="2 3" id="KW-1015">Disulfide bond</keyword>
<feature type="transmembrane region" description="Helical" evidence="4">
    <location>
        <begin position="109"/>
        <end position="133"/>
    </location>
</feature>
<evidence type="ECO:0000256" key="3">
    <source>
        <dbReference type="PROSITE-ProRule" id="PRU00076"/>
    </source>
</evidence>
<gene>
    <name evidence="6" type="ORF">H4Q32_019515</name>
</gene>
<dbReference type="PROSITE" id="PS50026">
    <property type="entry name" value="EGF_3"/>
    <property type="match status" value="1"/>
</dbReference>
<dbReference type="PANTHER" id="PTHR10740">
    <property type="entry name" value="TRANSFORMING GROWTH FACTOR ALPHA"/>
    <property type="match status" value="1"/>
</dbReference>
<comment type="caution">
    <text evidence="3">Lacks conserved residue(s) required for the propagation of feature annotation.</text>
</comment>
<comment type="caution">
    <text evidence="6">The sequence shown here is derived from an EMBL/GenBank/DDBJ whole genome shotgun (WGS) entry which is preliminary data.</text>
</comment>
<dbReference type="PROSITE" id="PS00022">
    <property type="entry name" value="EGF_1"/>
    <property type="match status" value="1"/>
</dbReference>
<keyword evidence="4" id="KW-0812">Transmembrane</keyword>
<accession>A0ABQ8LL83</accession>
<sequence>MNVVVTQAAAVVLCKYSQAEWNTTKPPANRTVSYDHHDNCSNCTDSTDDPKWSGHFSMCPKEYKHYCIHGVCRFVKEQNTPSCRCETGYIGTRCEYLDLAYHVEERRKIVIACVVAGLVFLIVLIVFICVCTHKRYKPCRKKKTKKQTSDEDEKLNSLNTHEALAAPVDTSDTNAGLENDRNPAPQLVGSCPRKPYDIFVKVTKLVQRDHFAHLINTFIITEQLEVHLLFVRELWRASPEPSAELVAVCNSIYGNVSMTHHTLYKDKEEAWRR</sequence>
<feature type="domain" description="EGF-like" evidence="5">
    <location>
        <begin position="55"/>
        <end position="95"/>
    </location>
</feature>
<evidence type="ECO:0000256" key="1">
    <source>
        <dbReference type="ARBA" id="ARBA00022536"/>
    </source>
</evidence>
<feature type="disulfide bond" evidence="3">
    <location>
        <begin position="85"/>
        <end position="94"/>
    </location>
</feature>
<dbReference type="EMBL" id="JACTAM010000021">
    <property type="protein sequence ID" value="KAI2651426.1"/>
    <property type="molecule type" value="Genomic_DNA"/>
</dbReference>
<evidence type="ECO:0000259" key="5">
    <source>
        <dbReference type="PROSITE" id="PS50026"/>
    </source>
</evidence>